<dbReference type="AlphaFoldDB" id="A0A918ZGD4"/>
<organism evidence="2 3">
    <name type="scientific">Streptomyces capitiformicae</name>
    <dbReference type="NCBI Taxonomy" id="2014920"/>
    <lineage>
        <taxon>Bacteria</taxon>
        <taxon>Bacillati</taxon>
        <taxon>Actinomycetota</taxon>
        <taxon>Actinomycetes</taxon>
        <taxon>Kitasatosporales</taxon>
        <taxon>Streptomycetaceae</taxon>
        <taxon>Streptomyces</taxon>
    </lineage>
</organism>
<proteinExistence type="predicted"/>
<name>A0A918ZGD4_9ACTN</name>
<accession>A0A918ZGD4</accession>
<reference evidence="2" key="1">
    <citation type="journal article" date="2014" name="Int. J. Syst. Evol. Microbiol.">
        <title>Complete genome sequence of Corynebacterium casei LMG S-19264T (=DSM 44701T), isolated from a smear-ripened cheese.</title>
        <authorList>
            <consortium name="US DOE Joint Genome Institute (JGI-PGF)"/>
            <person name="Walter F."/>
            <person name="Albersmeier A."/>
            <person name="Kalinowski J."/>
            <person name="Ruckert C."/>
        </authorList>
    </citation>
    <scope>NUCLEOTIDE SEQUENCE</scope>
    <source>
        <strain evidence="2">CGMCC 4.7403</strain>
    </source>
</reference>
<dbReference type="Pfam" id="PF04149">
    <property type="entry name" value="DUF397"/>
    <property type="match status" value="1"/>
</dbReference>
<dbReference type="Proteomes" id="UP000603227">
    <property type="component" value="Unassembled WGS sequence"/>
</dbReference>
<comment type="caution">
    <text evidence="2">The sequence shown here is derived from an EMBL/GenBank/DDBJ whole genome shotgun (WGS) entry which is preliminary data.</text>
</comment>
<dbReference type="InterPro" id="IPR007278">
    <property type="entry name" value="DUF397"/>
</dbReference>
<dbReference type="EMBL" id="BNAT01000034">
    <property type="protein sequence ID" value="GHE50091.1"/>
    <property type="molecule type" value="Genomic_DNA"/>
</dbReference>
<dbReference type="RefSeq" id="WP_189786649.1">
    <property type="nucleotide sequence ID" value="NZ_BNAT01000034.1"/>
</dbReference>
<evidence type="ECO:0000259" key="1">
    <source>
        <dbReference type="Pfam" id="PF04149"/>
    </source>
</evidence>
<gene>
    <name evidence="2" type="ORF">GCM10017771_71840</name>
</gene>
<evidence type="ECO:0000313" key="3">
    <source>
        <dbReference type="Proteomes" id="UP000603227"/>
    </source>
</evidence>
<evidence type="ECO:0000313" key="2">
    <source>
        <dbReference type="EMBL" id="GHE50091.1"/>
    </source>
</evidence>
<protein>
    <submittedName>
        <fullName evidence="2">DUF397 domain-containing protein</fullName>
    </submittedName>
</protein>
<feature type="domain" description="DUF397" evidence="1">
    <location>
        <begin position="10"/>
        <end position="61"/>
    </location>
</feature>
<sequence length="69" mass="7275">MAIRQGALNTWKKSSYSAGNGACIEVKSPVLSALSVRDSKTPDGPVLTFPTDSWNSFVAGVNRGTFDLG</sequence>
<keyword evidence="3" id="KW-1185">Reference proteome</keyword>
<reference evidence="2" key="2">
    <citation type="submission" date="2020-09" db="EMBL/GenBank/DDBJ databases">
        <authorList>
            <person name="Sun Q."/>
            <person name="Zhou Y."/>
        </authorList>
    </citation>
    <scope>NUCLEOTIDE SEQUENCE</scope>
    <source>
        <strain evidence="2">CGMCC 4.7403</strain>
    </source>
</reference>